<evidence type="ECO:0000256" key="6">
    <source>
        <dbReference type="SAM" id="Phobius"/>
    </source>
</evidence>
<evidence type="ECO:0000313" key="7">
    <source>
        <dbReference type="EMBL" id="JAS44688.1"/>
    </source>
</evidence>
<feature type="transmembrane region" description="Helical" evidence="6">
    <location>
        <begin position="6"/>
        <end position="28"/>
    </location>
</feature>
<dbReference type="GO" id="GO:0005741">
    <property type="term" value="C:mitochondrial outer membrane"/>
    <property type="evidence" value="ECO:0007669"/>
    <property type="project" value="TreeGrafter"/>
</dbReference>
<feature type="transmembrane region" description="Helical" evidence="6">
    <location>
        <begin position="81"/>
        <end position="102"/>
    </location>
</feature>
<dbReference type="InterPro" id="IPR004307">
    <property type="entry name" value="TspO_MBR"/>
</dbReference>
<dbReference type="InterPro" id="IPR038330">
    <property type="entry name" value="TspO/MBR-related_sf"/>
</dbReference>
<evidence type="ECO:0000256" key="2">
    <source>
        <dbReference type="ARBA" id="ARBA00007524"/>
    </source>
</evidence>
<sequence>MASNICPLPMVGAIALPHVGALLSMRFIGDWKPWYDSLKRPSWTPSGAFIGSMWTCLYTGMGYASYLVWKEGGGFNGPAQVPLAMYGTHLALNLAWSPIFFGKHALKESFYEVLLLDAAAAGTGYLFYQVSPLAGYLFIPYLIWLGVATTINYRIWKDNPSANTK</sequence>
<accession>A0A1B6F3C0</accession>
<gene>
    <name evidence="7" type="ORF">g.10286</name>
</gene>
<evidence type="ECO:0000256" key="1">
    <source>
        <dbReference type="ARBA" id="ARBA00004141"/>
    </source>
</evidence>
<comment type="similarity">
    <text evidence="2">Belongs to the TspO/BZRP family.</text>
</comment>
<evidence type="ECO:0008006" key="8">
    <source>
        <dbReference type="Google" id="ProtNLM"/>
    </source>
</evidence>
<comment type="subcellular location">
    <subcellularLocation>
        <location evidence="1">Membrane</location>
        <topology evidence="1">Multi-pass membrane protein</topology>
    </subcellularLocation>
</comment>
<reference evidence="7" key="1">
    <citation type="submission" date="2015-11" db="EMBL/GenBank/DDBJ databases">
        <title>De novo transcriptome assembly of four potential Pierce s Disease insect vectors from Arizona vineyards.</title>
        <authorList>
            <person name="Tassone E.E."/>
        </authorList>
    </citation>
    <scope>NUCLEOTIDE SEQUENCE</scope>
</reference>
<dbReference type="GO" id="GO:0033013">
    <property type="term" value="P:tetrapyrrole metabolic process"/>
    <property type="evidence" value="ECO:0007669"/>
    <property type="project" value="UniProtKB-ARBA"/>
</dbReference>
<evidence type="ECO:0000256" key="5">
    <source>
        <dbReference type="ARBA" id="ARBA00023136"/>
    </source>
</evidence>
<dbReference type="CDD" id="cd15904">
    <property type="entry name" value="TSPO_MBR"/>
    <property type="match status" value="1"/>
</dbReference>
<organism evidence="7">
    <name type="scientific">Cuerna arida</name>
    <dbReference type="NCBI Taxonomy" id="1464854"/>
    <lineage>
        <taxon>Eukaryota</taxon>
        <taxon>Metazoa</taxon>
        <taxon>Ecdysozoa</taxon>
        <taxon>Arthropoda</taxon>
        <taxon>Hexapoda</taxon>
        <taxon>Insecta</taxon>
        <taxon>Pterygota</taxon>
        <taxon>Neoptera</taxon>
        <taxon>Paraneoptera</taxon>
        <taxon>Hemiptera</taxon>
        <taxon>Auchenorrhyncha</taxon>
        <taxon>Membracoidea</taxon>
        <taxon>Cicadellidae</taxon>
        <taxon>Cicadellinae</taxon>
        <taxon>Proconiini</taxon>
        <taxon>Cuerna</taxon>
    </lineage>
</organism>
<feature type="transmembrane region" description="Helical" evidence="6">
    <location>
        <begin position="134"/>
        <end position="156"/>
    </location>
</feature>
<protein>
    <recommendedName>
        <fullName evidence="8">Translocator protein</fullName>
    </recommendedName>
</protein>
<dbReference type="Pfam" id="PF03073">
    <property type="entry name" value="TspO_MBR"/>
    <property type="match status" value="1"/>
</dbReference>
<dbReference type="FunFam" id="1.20.1260.100:FF:000001">
    <property type="entry name" value="translocator protein 2"/>
    <property type="match status" value="1"/>
</dbReference>
<dbReference type="PANTHER" id="PTHR10057:SF0">
    <property type="entry name" value="TRANSLOCATOR PROTEIN"/>
    <property type="match status" value="1"/>
</dbReference>
<dbReference type="PIRSF" id="PIRSF005859">
    <property type="entry name" value="PBR"/>
    <property type="match status" value="1"/>
</dbReference>
<feature type="transmembrane region" description="Helical" evidence="6">
    <location>
        <begin position="48"/>
        <end position="69"/>
    </location>
</feature>
<keyword evidence="3 6" id="KW-0812">Transmembrane</keyword>
<evidence type="ECO:0000256" key="4">
    <source>
        <dbReference type="ARBA" id="ARBA00022989"/>
    </source>
</evidence>
<evidence type="ECO:0000256" key="3">
    <source>
        <dbReference type="ARBA" id="ARBA00022692"/>
    </source>
</evidence>
<dbReference type="PANTHER" id="PTHR10057">
    <property type="entry name" value="PERIPHERAL-TYPE BENZODIAZEPINE RECEPTOR"/>
    <property type="match status" value="1"/>
</dbReference>
<dbReference type="EMBL" id="GECZ01025081">
    <property type="protein sequence ID" value="JAS44688.1"/>
    <property type="molecule type" value="Transcribed_RNA"/>
</dbReference>
<dbReference type="AlphaFoldDB" id="A0A1B6F3C0"/>
<name>A0A1B6F3C0_9HEMI</name>
<proteinExistence type="inferred from homology"/>
<keyword evidence="5 6" id="KW-0472">Membrane</keyword>
<dbReference type="Gene3D" id="1.20.1260.100">
    <property type="entry name" value="TspO/MBR protein"/>
    <property type="match status" value="1"/>
</dbReference>
<keyword evidence="4 6" id="KW-1133">Transmembrane helix</keyword>